<reference evidence="1 2" key="1">
    <citation type="journal article" date="2022" name="New Phytol.">
        <title>Ecological generalism drives hyperdiversity of secondary metabolite gene clusters in xylarialean endophytes.</title>
        <authorList>
            <person name="Franco M.E.E."/>
            <person name="Wisecaver J.H."/>
            <person name="Arnold A.E."/>
            <person name="Ju Y.M."/>
            <person name="Slot J.C."/>
            <person name="Ahrendt S."/>
            <person name="Moore L.P."/>
            <person name="Eastman K.E."/>
            <person name="Scott K."/>
            <person name="Konkel Z."/>
            <person name="Mondo S.J."/>
            <person name="Kuo A."/>
            <person name="Hayes R.D."/>
            <person name="Haridas S."/>
            <person name="Andreopoulos B."/>
            <person name="Riley R."/>
            <person name="LaButti K."/>
            <person name="Pangilinan J."/>
            <person name="Lipzen A."/>
            <person name="Amirebrahimi M."/>
            <person name="Yan J."/>
            <person name="Adam C."/>
            <person name="Keymanesh K."/>
            <person name="Ng V."/>
            <person name="Louie K."/>
            <person name="Northen T."/>
            <person name="Drula E."/>
            <person name="Henrissat B."/>
            <person name="Hsieh H.M."/>
            <person name="Youens-Clark K."/>
            <person name="Lutzoni F."/>
            <person name="Miadlikowska J."/>
            <person name="Eastwood D.C."/>
            <person name="Hamelin R.C."/>
            <person name="Grigoriev I.V."/>
            <person name="U'Ren J.M."/>
        </authorList>
    </citation>
    <scope>NUCLEOTIDE SEQUENCE [LARGE SCALE GENOMIC DNA]</scope>
    <source>
        <strain evidence="1 2">ER1909</strain>
    </source>
</reference>
<gene>
    <name evidence="1" type="ORF">F4821DRAFT_245873</name>
</gene>
<protein>
    <submittedName>
        <fullName evidence="1">NAD(P)-binding protein</fullName>
    </submittedName>
</protein>
<evidence type="ECO:0000313" key="1">
    <source>
        <dbReference type="EMBL" id="KAI6082958.1"/>
    </source>
</evidence>
<dbReference type="Proteomes" id="UP001497680">
    <property type="component" value="Unassembled WGS sequence"/>
</dbReference>
<evidence type="ECO:0000313" key="2">
    <source>
        <dbReference type="Proteomes" id="UP001497680"/>
    </source>
</evidence>
<dbReference type="EMBL" id="MU394360">
    <property type="protein sequence ID" value="KAI6082958.1"/>
    <property type="molecule type" value="Genomic_DNA"/>
</dbReference>
<accession>A0ACC0CRM4</accession>
<proteinExistence type="predicted"/>
<organism evidence="1 2">
    <name type="scientific">Hypoxylon rubiginosum</name>
    <dbReference type="NCBI Taxonomy" id="110542"/>
    <lineage>
        <taxon>Eukaryota</taxon>
        <taxon>Fungi</taxon>
        <taxon>Dikarya</taxon>
        <taxon>Ascomycota</taxon>
        <taxon>Pezizomycotina</taxon>
        <taxon>Sordariomycetes</taxon>
        <taxon>Xylariomycetidae</taxon>
        <taxon>Xylariales</taxon>
        <taxon>Hypoxylaceae</taxon>
        <taxon>Hypoxylon</taxon>
    </lineage>
</organism>
<keyword evidence="2" id="KW-1185">Reference proteome</keyword>
<comment type="caution">
    <text evidence="1">The sequence shown here is derived from an EMBL/GenBank/DDBJ whole genome shotgun (WGS) entry which is preliminary data.</text>
</comment>
<name>A0ACC0CRM4_9PEZI</name>
<sequence length="334" mass="37271">MSQLWNFISMVWYQLTFKPQPLPDDIRLEGQTAIVTGSNVGLGFEAARELASHGLARLILAVRDPAKGEAAKTKIAREAPECDIQVWSLDQESWDSMATFAERARTELDRVDIVLLNAGLKRLEYTRSPTGHEAHVQTNHLGTALLSLLLAEPLRRTARQTRKPSRLTITASSVAFWAPINDVQKPKGGKGILAWLDDPASFVPGVSHYCLSKLLDIFWTRALAPRFDPKEVIVNTLNPGWCESSFHRADPQSERFSKYLAWSSAQGAYHLTDAAVRHPDSHGAYLSEQRIRPISGFISSAEGQKVQQKLWDETIAVILEECPKANIEEFTKST</sequence>